<dbReference type="OrthoDB" id="185373at2759"/>
<protein>
    <recommendedName>
        <fullName evidence="5">Pentatricopeptide repeat-containing protein</fullName>
    </recommendedName>
</protein>
<keyword evidence="1" id="KW-0677">Repeat</keyword>
<dbReference type="PANTHER" id="PTHR47928">
    <property type="entry name" value="REPEAT-CONTAINING PROTEIN, PUTATIVE-RELATED"/>
    <property type="match status" value="1"/>
</dbReference>
<feature type="repeat" description="PPR" evidence="2">
    <location>
        <begin position="481"/>
        <end position="515"/>
    </location>
</feature>
<proteinExistence type="predicted"/>
<feature type="repeat" description="PPR" evidence="2">
    <location>
        <begin position="379"/>
        <end position="413"/>
    </location>
</feature>
<evidence type="ECO:0008006" key="5">
    <source>
        <dbReference type="Google" id="ProtNLM"/>
    </source>
</evidence>
<sequence length="643" mass="71447">MLSGSSLETCTLDSFFLPAPDYSPSVNKSQYATDSLDADILLRGTSKYSDRLFDDGKYKKPHWVQENLRRRRSYSSETDLTDDKEEDIKGLGVQILDKQEEAQKDLAEAISIVASLKACARSKELHKGSRLHALILDKGLLKKNIFVGNTLINMYAACGALEKAHEVFDELSFRTVVSWNALITGYVREGLIDKTFECLEKMRMEGFVPNEVTFVCALNACGIAGNIQKGQELHAEIVKYGLLQEATTLGTVLLNMYANCCMLKEAEEVFDNFLTRDVIAWTALIAGYTQHGYANEALNCYELMQSEGCSPNAFTYSCILKACGSLGALDRGQQIHAKVLQEGLLSGDHVITNSLVDMYAKCGLLDKAHTLFDRLEILDAVSWTALITGYTKYGFAEEALSSFKEMCHKGFSPDAVTFACILKACSIIGAVHQCQEIHVEIIKDGTLLTNKPVYTALVETYASCGMLREAQEVFDSMLTRDVVVWTALMEGYAHLGEVDIVFDLLYKMEGDGIKPNMITLTVVLNSCAHNGLLKEGEKFFMMMNEGFDMLPTLEHHTCMVDLYGRAGHLDKAGAILEEMPYFASPTVWHTLLCACRGNFNRDLGAWAANHACQADMKDPSVYVCLSNMYVISGRHVRKEPYDV</sequence>
<reference evidence="3" key="1">
    <citation type="submission" date="2021-08" db="EMBL/GenBank/DDBJ databases">
        <title>WGS assembly of Ceratopteris richardii.</title>
        <authorList>
            <person name="Marchant D.B."/>
            <person name="Chen G."/>
            <person name="Jenkins J."/>
            <person name="Shu S."/>
            <person name="Leebens-Mack J."/>
            <person name="Grimwood J."/>
            <person name="Schmutz J."/>
            <person name="Soltis P."/>
            <person name="Soltis D."/>
            <person name="Chen Z.-H."/>
        </authorList>
    </citation>
    <scope>NUCLEOTIDE SEQUENCE</scope>
    <source>
        <strain evidence="3">Whitten #5841</strain>
        <tissue evidence="3">Leaf</tissue>
    </source>
</reference>
<keyword evidence="4" id="KW-1185">Reference proteome</keyword>
<dbReference type="InterPro" id="IPR050421">
    <property type="entry name" value="PPR"/>
</dbReference>
<evidence type="ECO:0000256" key="2">
    <source>
        <dbReference type="PROSITE-ProRule" id="PRU00708"/>
    </source>
</evidence>
<dbReference type="FunFam" id="1.25.40.10:FF:000073">
    <property type="entry name" value="Pentatricopeptide repeat-containing protein chloroplastic"/>
    <property type="match status" value="1"/>
</dbReference>
<dbReference type="FunFam" id="1.25.40.10:FF:000031">
    <property type="entry name" value="Pentatricopeptide repeat-containing protein mitochondrial"/>
    <property type="match status" value="1"/>
</dbReference>
<dbReference type="PANTHER" id="PTHR47928:SF207">
    <property type="entry name" value="PENTATRICOPEPTIDE REPEAT-CONTAINING PROTEIN"/>
    <property type="match status" value="1"/>
</dbReference>
<dbReference type="Pfam" id="PF13041">
    <property type="entry name" value="PPR_2"/>
    <property type="match status" value="4"/>
</dbReference>
<feature type="repeat" description="PPR" evidence="2">
    <location>
        <begin position="175"/>
        <end position="209"/>
    </location>
</feature>
<comment type="caution">
    <text evidence="3">The sequence shown here is derived from an EMBL/GenBank/DDBJ whole genome shotgun (WGS) entry which is preliminary data.</text>
</comment>
<dbReference type="NCBIfam" id="TIGR00756">
    <property type="entry name" value="PPR"/>
    <property type="match status" value="4"/>
</dbReference>
<evidence type="ECO:0000313" key="3">
    <source>
        <dbReference type="EMBL" id="KAH7296229.1"/>
    </source>
</evidence>
<feature type="repeat" description="PPR" evidence="2">
    <location>
        <begin position="312"/>
        <end position="346"/>
    </location>
</feature>
<dbReference type="FunFam" id="1.25.40.10:FF:000158">
    <property type="entry name" value="pentatricopeptide repeat-containing protein At2g33680"/>
    <property type="match status" value="1"/>
</dbReference>
<dbReference type="InterPro" id="IPR002885">
    <property type="entry name" value="PPR_rpt"/>
</dbReference>
<dbReference type="AlphaFoldDB" id="A0A8T2RIL6"/>
<dbReference type="GO" id="GO:0048731">
    <property type="term" value="P:system development"/>
    <property type="evidence" value="ECO:0007669"/>
    <property type="project" value="UniProtKB-ARBA"/>
</dbReference>
<evidence type="ECO:0000313" key="4">
    <source>
        <dbReference type="Proteomes" id="UP000825935"/>
    </source>
</evidence>
<organism evidence="3 4">
    <name type="scientific">Ceratopteris richardii</name>
    <name type="common">Triangle waterfern</name>
    <dbReference type="NCBI Taxonomy" id="49495"/>
    <lineage>
        <taxon>Eukaryota</taxon>
        <taxon>Viridiplantae</taxon>
        <taxon>Streptophyta</taxon>
        <taxon>Embryophyta</taxon>
        <taxon>Tracheophyta</taxon>
        <taxon>Polypodiopsida</taxon>
        <taxon>Polypodiidae</taxon>
        <taxon>Polypodiales</taxon>
        <taxon>Pteridineae</taxon>
        <taxon>Pteridaceae</taxon>
        <taxon>Parkerioideae</taxon>
        <taxon>Ceratopteris</taxon>
    </lineage>
</organism>
<dbReference type="InterPro" id="IPR011990">
    <property type="entry name" value="TPR-like_helical_dom_sf"/>
</dbReference>
<dbReference type="EMBL" id="CM035431">
    <property type="protein sequence ID" value="KAH7296229.1"/>
    <property type="molecule type" value="Genomic_DNA"/>
</dbReference>
<dbReference type="Proteomes" id="UP000825935">
    <property type="component" value="Chromosome 26"/>
</dbReference>
<dbReference type="Pfam" id="PF01535">
    <property type="entry name" value="PPR"/>
    <property type="match status" value="4"/>
</dbReference>
<dbReference type="FunFam" id="1.25.40.10:FF:000381">
    <property type="entry name" value="Pentatricopeptide repeat-containing protein"/>
    <property type="match status" value="1"/>
</dbReference>
<dbReference type="GO" id="GO:0009451">
    <property type="term" value="P:RNA modification"/>
    <property type="evidence" value="ECO:0007669"/>
    <property type="project" value="UniProtKB-ARBA"/>
</dbReference>
<feature type="repeat" description="PPR" evidence="2">
    <location>
        <begin position="450"/>
        <end position="480"/>
    </location>
</feature>
<dbReference type="PROSITE" id="PS51375">
    <property type="entry name" value="PPR"/>
    <property type="match status" value="6"/>
</dbReference>
<gene>
    <name evidence="3" type="ORF">KP509_26G014700</name>
</gene>
<name>A0A8T2RIL6_CERRI</name>
<evidence type="ECO:0000256" key="1">
    <source>
        <dbReference type="ARBA" id="ARBA00022737"/>
    </source>
</evidence>
<dbReference type="Gene3D" id="1.25.40.10">
    <property type="entry name" value="Tetratricopeptide repeat domain"/>
    <property type="match status" value="5"/>
</dbReference>
<feature type="repeat" description="PPR" evidence="2">
    <location>
        <begin position="277"/>
        <end position="311"/>
    </location>
</feature>
<accession>A0A8T2RIL6</accession>